<protein>
    <submittedName>
        <fullName evidence="1">Uncharacterized protein</fullName>
    </submittedName>
</protein>
<comment type="caution">
    <text evidence="1">The sequence shown here is derived from an EMBL/GenBank/DDBJ whole genome shotgun (WGS) entry which is preliminary data.</text>
</comment>
<organism evidence="1 2">
    <name type="scientific">Paraburkholderia panacisoli</name>
    <dbReference type="NCBI Taxonomy" id="2603818"/>
    <lineage>
        <taxon>Bacteria</taxon>
        <taxon>Pseudomonadati</taxon>
        <taxon>Pseudomonadota</taxon>
        <taxon>Betaproteobacteria</taxon>
        <taxon>Burkholderiales</taxon>
        <taxon>Burkholderiaceae</taxon>
        <taxon>Paraburkholderia</taxon>
    </lineage>
</organism>
<dbReference type="AlphaFoldDB" id="A0A5B0H887"/>
<evidence type="ECO:0000313" key="2">
    <source>
        <dbReference type="Proteomes" id="UP000325273"/>
    </source>
</evidence>
<dbReference type="EMBL" id="VTUZ01000009">
    <property type="protein sequence ID" value="KAA1011399.1"/>
    <property type="molecule type" value="Genomic_DNA"/>
</dbReference>
<keyword evidence="2" id="KW-1185">Reference proteome</keyword>
<evidence type="ECO:0000313" key="1">
    <source>
        <dbReference type="EMBL" id="KAA1011399.1"/>
    </source>
</evidence>
<proteinExistence type="predicted"/>
<reference evidence="1 2" key="1">
    <citation type="submission" date="2019-08" db="EMBL/GenBank/DDBJ databases">
        <title>Paraburkholderia sp. DCY113.</title>
        <authorList>
            <person name="Kang J."/>
        </authorList>
    </citation>
    <scope>NUCLEOTIDE SEQUENCE [LARGE SCALE GENOMIC DNA]</scope>
    <source>
        <strain evidence="1 2">DCY113</strain>
    </source>
</reference>
<name>A0A5B0H887_9BURK</name>
<dbReference type="RefSeq" id="WP_149670832.1">
    <property type="nucleotide sequence ID" value="NZ_VTUZ01000009.1"/>
</dbReference>
<accession>A0A5B0H887</accession>
<gene>
    <name evidence="1" type="ORF">FVF58_15860</name>
</gene>
<sequence>MGITIDDAERLTPEHGEQICRANDYTDYRRFANGRDAAITRLIFTYAILADLTEWGHGDRWCLFG</sequence>
<dbReference type="Proteomes" id="UP000325273">
    <property type="component" value="Unassembled WGS sequence"/>
</dbReference>